<sequence length="153" mass="17331">MACGRGSGAFEVAIYGKNLNPSRFYFAVVSVCNIFHASGVHFSSILSEAGRVLFIVQKESYDIWQRLGIMTGCVLLIMWSAMFKKESKRAKGIIKLRNFSGLMKCWETYSGNFYSPVFIVAFGGLTLQVVCHRRAIACLDEKWPSAQKRKRWN</sequence>
<evidence type="ECO:0000313" key="3">
    <source>
        <dbReference type="WBParaSite" id="MBELARI_LOCUS3071"/>
    </source>
</evidence>
<accession>A0AAF3F835</accession>
<keyword evidence="1" id="KW-1133">Transmembrane helix</keyword>
<protein>
    <submittedName>
        <fullName evidence="3">Uncharacterized protein</fullName>
    </submittedName>
</protein>
<organism evidence="2 3">
    <name type="scientific">Mesorhabditis belari</name>
    <dbReference type="NCBI Taxonomy" id="2138241"/>
    <lineage>
        <taxon>Eukaryota</taxon>
        <taxon>Metazoa</taxon>
        <taxon>Ecdysozoa</taxon>
        <taxon>Nematoda</taxon>
        <taxon>Chromadorea</taxon>
        <taxon>Rhabditida</taxon>
        <taxon>Rhabditina</taxon>
        <taxon>Rhabditomorpha</taxon>
        <taxon>Rhabditoidea</taxon>
        <taxon>Rhabditidae</taxon>
        <taxon>Mesorhabditinae</taxon>
        <taxon>Mesorhabditis</taxon>
    </lineage>
</organism>
<keyword evidence="1" id="KW-0812">Transmembrane</keyword>
<keyword evidence="1" id="KW-0472">Membrane</keyword>
<feature type="transmembrane region" description="Helical" evidence="1">
    <location>
        <begin position="63"/>
        <end position="83"/>
    </location>
</feature>
<feature type="transmembrane region" description="Helical" evidence="1">
    <location>
        <begin position="24"/>
        <end position="43"/>
    </location>
</feature>
<dbReference type="AlphaFoldDB" id="A0AAF3F835"/>
<reference evidence="3" key="1">
    <citation type="submission" date="2024-02" db="UniProtKB">
        <authorList>
            <consortium name="WormBaseParasite"/>
        </authorList>
    </citation>
    <scope>IDENTIFICATION</scope>
</reference>
<keyword evidence="2" id="KW-1185">Reference proteome</keyword>
<dbReference type="WBParaSite" id="MBELARI_LOCUS3071">
    <property type="protein sequence ID" value="MBELARI_LOCUS3071"/>
    <property type="gene ID" value="MBELARI_LOCUS3071"/>
</dbReference>
<name>A0AAF3F835_9BILA</name>
<evidence type="ECO:0000313" key="2">
    <source>
        <dbReference type="Proteomes" id="UP000887575"/>
    </source>
</evidence>
<evidence type="ECO:0000256" key="1">
    <source>
        <dbReference type="SAM" id="Phobius"/>
    </source>
</evidence>
<dbReference type="Proteomes" id="UP000887575">
    <property type="component" value="Unassembled WGS sequence"/>
</dbReference>
<proteinExistence type="predicted"/>